<protein>
    <submittedName>
        <fullName evidence="4">NAD-binding protein of Kef-type K+ transporter</fullName>
    </submittedName>
</protein>
<accession>A0A919K9M8</accession>
<keyword evidence="2" id="KW-1133">Transmembrane helix</keyword>
<dbReference type="SUPFAM" id="SSF51735">
    <property type="entry name" value="NAD(P)-binding Rossmann-fold domains"/>
    <property type="match status" value="1"/>
</dbReference>
<dbReference type="PANTHER" id="PTHR43833:SF9">
    <property type="entry name" value="POTASSIUM CHANNEL PROTEIN YUGO-RELATED"/>
    <property type="match status" value="1"/>
</dbReference>
<comment type="caution">
    <text evidence="4">The sequence shown here is derived from an EMBL/GenBank/DDBJ whole genome shotgun (WGS) entry which is preliminary data.</text>
</comment>
<dbReference type="Gene3D" id="1.10.287.70">
    <property type="match status" value="1"/>
</dbReference>
<dbReference type="InterPro" id="IPR050721">
    <property type="entry name" value="Trk_Ktr_HKT_K-transport"/>
</dbReference>
<feature type="transmembrane region" description="Helical" evidence="2">
    <location>
        <begin position="90"/>
        <end position="113"/>
    </location>
</feature>
<dbReference type="Gene3D" id="3.40.50.720">
    <property type="entry name" value="NAD(P)-binding Rossmann-like Domain"/>
    <property type="match status" value="1"/>
</dbReference>
<sequence>MSDGAEHDEGVVLPLRQSGPLRSIATRLGLAVATLAVMTTVVLVDSEGYNDVRDRHVSALDAVYYATVTLSTTGYGDVVPVSDRARLANVLVVMPLRVFFLVLLVSTTFEVLTRRTRRQWQVKRWRAQLRGHTVVIGYGNKGRAAVRALREGADGPIQFVVVDASPYAAQEAADDGHAAIVGDATRGLILDKAGVRKADRIIVAADRDDTASLVTLSVRELNAVAVIAVAVRASENVPLLKRSGATTVITSSEAAGRLLGLSAQSPAAGHVIGDLLVQREGLRLVDRAVHEDEVGRSPAECEDLIVAVIRKGQLLRYDKIGALAFGDRVILVHVQS</sequence>
<dbReference type="Pfam" id="PF02254">
    <property type="entry name" value="TrkA_N"/>
    <property type="match status" value="1"/>
</dbReference>
<gene>
    <name evidence="4" type="ORF">Ari01nite_87270</name>
</gene>
<evidence type="ECO:0000259" key="3">
    <source>
        <dbReference type="PROSITE" id="PS51201"/>
    </source>
</evidence>
<dbReference type="Pfam" id="PF07885">
    <property type="entry name" value="Ion_trans_2"/>
    <property type="match status" value="1"/>
</dbReference>
<feature type="transmembrane region" description="Helical" evidence="2">
    <location>
        <begin position="24"/>
        <end position="44"/>
    </location>
</feature>
<dbReference type="EMBL" id="BOMV01000100">
    <property type="protein sequence ID" value="GIF01263.1"/>
    <property type="molecule type" value="Genomic_DNA"/>
</dbReference>
<keyword evidence="2" id="KW-0812">Transmembrane</keyword>
<dbReference type="InterPro" id="IPR036291">
    <property type="entry name" value="NAD(P)-bd_dom_sf"/>
</dbReference>
<dbReference type="InterPro" id="IPR013099">
    <property type="entry name" value="K_chnl_dom"/>
</dbReference>
<dbReference type="PANTHER" id="PTHR43833">
    <property type="entry name" value="POTASSIUM CHANNEL PROTEIN 2-RELATED-RELATED"/>
    <property type="match status" value="1"/>
</dbReference>
<evidence type="ECO:0000313" key="4">
    <source>
        <dbReference type="EMBL" id="GIF01263.1"/>
    </source>
</evidence>
<dbReference type="PROSITE" id="PS51201">
    <property type="entry name" value="RCK_N"/>
    <property type="match status" value="1"/>
</dbReference>
<keyword evidence="2" id="KW-0472">Membrane</keyword>
<dbReference type="RefSeq" id="WP_203789866.1">
    <property type="nucleotide sequence ID" value="NZ_BOMV01000100.1"/>
</dbReference>
<feature type="domain" description="RCK N-terminal" evidence="3">
    <location>
        <begin position="130"/>
        <end position="250"/>
    </location>
</feature>
<dbReference type="Proteomes" id="UP000636960">
    <property type="component" value="Unassembled WGS sequence"/>
</dbReference>
<evidence type="ECO:0000256" key="1">
    <source>
        <dbReference type="ARBA" id="ARBA00004651"/>
    </source>
</evidence>
<dbReference type="AlphaFoldDB" id="A0A919K9M8"/>
<comment type="subcellular location">
    <subcellularLocation>
        <location evidence="1">Cell membrane</location>
        <topology evidence="1">Multi-pass membrane protein</topology>
    </subcellularLocation>
</comment>
<proteinExistence type="predicted"/>
<reference evidence="4" key="1">
    <citation type="submission" date="2021-01" db="EMBL/GenBank/DDBJ databases">
        <title>Whole genome shotgun sequence of Actinoplanes rishiriensis NBRC 108556.</title>
        <authorList>
            <person name="Komaki H."/>
            <person name="Tamura T."/>
        </authorList>
    </citation>
    <scope>NUCLEOTIDE SEQUENCE</scope>
    <source>
        <strain evidence="4">NBRC 108556</strain>
    </source>
</reference>
<keyword evidence="5" id="KW-1185">Reference proteome</keyword>
<evidence type="ECO:0000256" key="2">
    <source>
        <dbReference type="SAM" id="Phobius"/>
    </source>
</evidence>
<name>A0A919K9M8_9ACTN</name>
<dbReference type="InterPro" id="IPR003148">
    <property type="entry name" value="RCK_N"/>
</dbReference>
<dbReference type="SUPFAM" id="SSF81324">
    <property type="entry name" value="Voltage-gated potassium channels"/>
    <property type="match status" value="1"/>
</dbReference>
<dbReference type="GO" id="GO:0005886">
    <property type="term" value="C:plasma membrane"/>
    <property type="evidence" value="ECO:0007669"/>
    <property type="project" value="UniProtKB-SubCell"/>
</dbReference>
<organism evidence="4 5">
    <name type="scientific">Paractinoplanes rishiriensis</name>
    <dbReference type="NCBI Taxonomy" id="1050105"/>
    <lineage>
        <taxon>Bacteria</taxon>
        <taxon>Bacillati</taxon>
        <taxon>Actinomycetota</taxon>
        <taxon>Actinomycetes</taxon>
        <taxon>Micromonosporales</taxon>
        <taxon>Micromonosporaceae</taxon>
        <taxon>Paractinoplanes</taxon>
    </lineage>
</organism>
<dbReference type="GO" id="GO:0006813">
    <property type="term" value="P:potassium ion transport"/>
    <property type="evidence" value="ECO:0007669"/>
    <property type="project" value="InterPro"/>
</dbReference>
<evidence type="ECO:0000313" key="5">
    <source>
        <dbReference type="Proteomes" id="UP000636960"/>
    </source>
</evidence>